<dbReference type="PANTHER" id="PTHR30579">
    <property type="entry name" value="TRANSCRIPTIONAL REGULATOR"/>
    <property type="match status" value="1"/>
</dbReference>
<dbReference type="InterPro" id="IPR036388">
    <property type="entry name" value="WH-like_DNA-bd_sf"/>
</dbReference>
<keyword evidence="7" id="KW-1185">Reference proteome</keyword>
<name>A0A0N0E7M5_9HYPH</name>
<evidence type="ECO:0000256" key="4">
    <source>
        <dbReference type="ARBA" id="ARBA00023163"/>
    </source>
</evidence>
<dbReference type="Gene3D" id="1.10.10.10">
    <property type="entry name" value="Winged helix-like DNA-binding domain superfamily/Winged helix DNA-binding domain"/>
    <property type="match status" value="1"/>
</dbReference>
<dbReference type="STRING" id="1514904.SU32_08870"/>
<protein>
    <submittedName>
        <fullName evidence="6">LysR family transcriptional regulator</fullName>
    </submittedName>
</protein>
<dbReference type="GO" id="GO:0003677">
    <property type="term" value="F:DNA binding"/>
    <property type="evidence" value="ECO:0007669"/>
    <property type="project" value="UniProtKB-KW"/>
</dbReference>
<dbReference type="PANTHER" id="PTHR30579:SF2">
    <property type="entry name" value="HTH-TYPE TRANSCRIPTIONAL REGULATOR ARGP"/>
    <property type="match status" value="1"/>
</dbReference>
<dbReference type="InterPro" id="IPR005119">
    <property type="entry name" value="LysR_subst-bd"/>
</dbReference>
<dbReference type="NCBIfam" id="TIGR03298">
    <property type="entry name" value="argP"/>
    <property type="match status" value="1"/>
</dbReference>
<dbReference type="SUPFAM" id="SSF53850">
    <property type="entry name" value="Periplasmic binding protein-like II"/>
    <property type="match status" value="1"/>
</dbReference>
<evidence type="ECO:0000256" key="1">
    <source>
        <dbReference type="ARBA" id="ARBA00009437"/>
    </source>
</evidence>
<dbReference type="Pfam" id="PF00126">
    <property type="entry name" value="HTH_1"/>
    <property type="match status" value="1"/>
</dbReference>
<dbReference type="SUPFAM" id="SSF46785">
    <property type="entry name" value="Winged helix' DNA-binding domain"/>
    <property type="match status" value="1"/>
</dbReference>
<evidence type="ECO:0000313" key="7">
    <source>
        <dbReference type="Proteomes" id="UP000038011"/>
    </source>
</evidence>
<dbReference type="NCBIfam" id="NF002964">
    <property type="entry name" value="PRK03635.1"/>
    <property type="match status" value="1"/>
</dbReference>
<dbReference type="InterPro" id="IPR050176">
    <property type="entry name" value="LTTR"/>
</dbReference>
<dbReference type="InterPro" id="IPR000847">
    <property type="entry name" value="LysR_HTH_N"/>
</dbReference>
<organism evidence="6 7">
    <name type="scientific">Ahrensia marina</name>
    <dbReference type="NCBI Taxonomy" id="1514904"/>
    <lineage>
        <taxon>Bacteria</taxon>
        <taxon>Pseudomonadati</taxon>
        <taxon>Pseudomonadota</taxon>
        <taxon>Alphaproteobacteria</taxon>
        <taxon>Hyphomicrobiales</taxon>
        <taxon>Ahrensiaceae</taxon>
        <taxon>Ahrensia</taxon>
    </lineage>
</organism>
<dbReference type="Pfam" id="PF03466">
    <property type="entry name" value="LysR_substrate"/>
    <property type="match status" value="1"/>
</dbReference>
<keyword evidence="3" id="KW-0238">DNA-binding</keyword>
<dbReference type="EMBL" id="JXMU01000011">
    <property type="protein sequence ID" value="KPB01355.1"/>
    <property type="molecule type" value="Genomic_DNA"/>
</dbReference>
<dbReference type="PROSITE" id="PS50931">
    <property type="entry name" value="HTH_LYSR"/>
    <property type="match status" value="1"/>
</dbReference>
<comment type="similarity">
    <text evidence="1">Belongs to the LysR transcriptional regulatory family.</text>
</comment>
<sequence>MFKHPQLEALNAVIRTGSFEAAAAYLSVTPSAVSQRVKQLEERVGMILIERSSPCRATPAAARMIKHRDQLHLLERELSVDLGLSVDNSTPVRIAVNADSLASWLLAGLAQAGGFFFDLVIDDQDHSESWLKNGEVAGAITSRITPLQGCDCFQLGTLKYIATASPAFCQRYFSDGINVDNFLKAPALTFNSKDRLQRDWVAKVVGKPVNIPTHYIASSHGFVDAALLGIGWGMNPTALVDQHIQKGRLIPLVADQPLETPLTWQVNRLTARALLPVTEAICKAAKELL</sequence>
<evidence type="ECO:0000313" key="6">
    <source>
        <dbReference type="EMBL" id="KPB01355.1"/>
    </source>
</evidence>
<dbReference type="RefSeq" id="WP_053998997.1">
    <property type="nucleotide sequence ID" value="NZ_JXMU01000011.1"/>
</dbReference>
<dbReference type="InterPro" id="IPR036390">
    <property type="entry name" value="WH_DNA-bd_sf"/>
</dbReference>
<accession>A0A0N0E7M5</accession>
<keyword evidence="2" id="KW-0805">Transcription regulation</keyword>
<keyword evidence="4" id="KW-0804">Transcription</keyword>
<dbReference type="Gene3D" id="3.40.190.290">
    <property type="match status" value="1"/>
</dbReference>
<dbReference type="InterPro" id="IPR017685">
    <property type="entry name" value="ArgP"/>
</dbReference>
<comment type="caution">
    <text evidence="6">The sequence shown here is derived from an EMBL/GenBank/DDBJ whole genome shotgun (WGS) entry which is preliminary data.</text>
</comment>
<evidence type="ECO:0000256" key="2">
    <source>
        <dbReference type="ARBA" id="ARBA00023015"/>
    </source>
</evidence>
<feature type="domain" description="HTH lysR-type" evidence="5">
    <location>
        <begin position="6"/>
        <end position="58"/>
    </location>
</feature>
<reference evidence="6 7" key="1">
    <citation type="submission" date="2015-01" db="EMBL/GenBank/DDBJ databases">
        <title>Ahrensia donghaiensis sp. nov., a novel dimethylsulphoniopropionate-cleavage bacterium isolated from seawater and emended descriptions of the genus Ahrensia and Ahrensia kielensis.</title>
        <authorList>
            <person name="Liu J."/>
        </authorList>
    </citation>
    <scope>NUCLEOTIDE SEQUENCE [LARGE SCALE GENOMIC DNA]</scope>
    <source>
        <strain evidence="6 7">LZD062</strain>
    </source>
</reference>
<dbReference type="OrthoDB" id="3252676at2"/>
<evidence type="ECO:0000259" key="5">
    <source>
        <dbReference type="PROSITE" id="PS50931"/>
    </source>
</evidence>
<dbReference type="Proteomes" id="UP000038011">
    <property type="component" value="Unassembled WGS sequence"/>
</dbReference>
<dbReference type="AlphaFoldDB" id="A0A0N0E7M5"/>
<dbReference type="GO" id="GO:0003700">
    <property type="term" value="F:DNA-binding transcription factor activity"/>
    <property type="evidence" value="ECO:0007669"/>
    <property type="project" value="InterPro"/>
</dbReference>
<dbReference type="PATRIC" id="fig|1514904.3.peg.596"/>
<proteinExistence type="inferred from homology"/>
<gene>
    <name evidence="6" type="ORF">SU32_08870</name>
</gene>
<evidence type="ECO:0000256" key="3">
    <source>
        <dbReference type="ARBA" id="ARBA00023125"/>
    </source>
</evidence>